<dbReference type="Gene3D" id="3.90.810.10">
    <property type="entry name" value="CRIB domain"/>
    <property type="match status" value="1"/>
</dbReference>
<dbReference type="SMART" id="SM00461">
    <property type="entry name" value="WH1"/>
    <property type="match status" value="1"/>
</dbReference>
<feature type="compositionally biased region" description="Basic residues" evidence="6">
    <location>
        <begin position="216"/>
        <end position="230"/>
    </location>
</feature>
<dbReference type="EMBL" id="JAHLQT010010178">
    <property type="protein sequence ID" value="KAG7173091.1"/>
    <property type="molecule type" value="Genomic_DNA"/>
</dbReference>
<dbReference type="InterPro" id="IPR033927">
    <property type="entry name" value="WASPfam_EVH1"/>
</dbReference>
<dbReference type="AlphaFoldDB" id="A0A8J5N4B3"/>
<feature type="compositionally biased region" description="Pro residues" evidence="6">
    <location>
        <begin position="399"/>
        <end position="425"/>
    </location>
</feature>
<reference evidence="10" key="1">
    <citation type="journal article" date="2021" name="Sci. Adv.">
        <title>The American lobster genome reveals insights on longevity, neural, and immune adaptations.</title>
        <authorList>
            <person name="Polinski J.M."/>
            <person name="Zimin A.V."/>
            <person name="Clark K.F."/>
            <person name="Kohn A.B."/>
            <person name="Sadowski N."/>
            <person name="Timp W."/>
            <person name="Ptitsyn A."/>
            <person name="Khanna P."/>
            <person name="Romanova D.Y."/>
            <person name="Williams P."/>
            <person name="Greenwood S.J."/>
            <person name="Moroz L.L."/>
            <person name="Walt D.R."/>
            <person name="Bodnar A.G."/>
        </authorList>
    </citation>
    <scope>NUCLEOTIDE SEQUENCE</scope>
    <source>
        <strain evidence="10">GMGI-L3</strain>
    </source>
</reference>
<comment type="caution">
    <text evidence="10">The sequence shown here is derived from an EMBL/GenBank/DDBJ whole genome shotgun (WGS) entry which is preliminary data.</text>
</comment>
<comment type="subcellular location">
    <subcellularLocation>
        <location evidence="1">Nucleus</location>
    </subcellularLocation>
</comment>
<feature type="region of interest" description="Disordered" evidence="6">
    <location>
        <begin position="319"/>
        <end position="571"/>
    </location>
</feature>
<feature type="compositionally biased region" description="Pro residues" evidence="6">
    <location>
        <begin position="484"/>
        <end position="493"/>
    </location>
</feature>
<evidence type="ECO:0000256" key="5">
    <source>
        <dbReference type="ARBA" id="ARBA00023242"/>
    </source>
</evidence>
<organism evidence="10 11">
    <name type="scientific">Homarus americanus</name>
    <name type="common">American lobster</name>
    <dbReference type="NCBI Taxonomy" id="6706"/>
    <lineage>
        <taxon>Eukaryota</taxon>
        <taxon>Metazoa</taxon>
        <taxon>Ecdysozoa</taxon>
        <taxon>Arthropoda</taxon>
        <taxon>Crustacea</taxon>
        <taxon>Multicrustacea</taxon>
        <taxon>Malacostraca</taxon>
        <taxon>Eumalacostraca</taxon>
        <taxon>Eucarida</taxon>
        <taxon>Decapoda</taxon>
        <taxon>Pleocyemata</taxon>
        <taxon>Astacidea</taxon>
        <taxon>Nephropoidea</taxon>
        <taxon>Nephropidae</taxon>
        <taxon>Homarus</taxon>
    </lineage>
</organism>
<dbReference type="FunFam" id="2.30.29.30:FF:000130">
    <property type="entry name" value="neural Wiskott-Aldrich syndrome protein"/>
    <property type="match status" value="1"/>
</dbReference>
<dbReference type="Gene3D" id="6.10.280.150">
    <property type="match status" value="1"/>
</dbReference>
<evidence type="ECO:0000313" key="10">
    <source>
        <dbReference type="EMBL" id="KAG7173091.1"/>
    </source>
</evidence>
<dbReference type="PANTHER" id="PTHR13037:SF24">
    <property type="entry name" value="POLYCOMB PROTEIN PCL-RELATED"/>
    <property type="match status" value="1"/>
</dbReference>
<evidence type="ECO:0000256" key="1">
    <source>
        <dbReference type="ARBA" id="ARBA00004123"/>
    </source>
</evidence>
<keyword evidence="5" id="KW-0539">Nucleus</keyword>
<dbReference type="GO" id="GO:0003779">
    <property type="term" value="F:actin binding"/>
    <property type="evidence" value="ECO:0007669"/>
    <property type="project" value="InterPro"/>
</dbReference>
<evidence type="ECO:0000259" key="9">
    <source>
        <dbReference type="PROSITE" id="PS51082"/>
    </source>
</evidence>
<dbReference type="InterPro" id="IPR003124">
    <property type="entry name" value="WH2_dom"/>
</dbReference>
<dbReference type="InterPro" id="IPR000095">
    <property type="entry name" value="CRIB_dom"/>
</dbReference>
<evidence type="ECO:0000256" key="4">
    <source>
        <dbReference type="ARBA" id="ARBA00022737"/>
    </source>
</evidence>
<dbReference type="Pfam" id="PF00786">
    <property type="entry name" value="PBD"/>
    <property type="match status" value="1"/>
</dbReference>
<name>A0A8J5N4B3_HOMAM</name>
<accession>A0A8J5N4B3</accession>
<feature type="domain" description="WH1" evidence="8">
    <location>
        <begin position="50"/>
        <end position="160"/>
    </location>
</feature>
<feature type="compositionally biased region" description="Pro residues" evidence="6">
    <location>
        <begin position="500"/>
        <end position="522"/>
    </location>
</feature>
<gene>
    <name evidence="10" type="primary">Was-L1</name>
    <name evidence="10" type="ORF">Hamer_G008614</name>
</gene>
<dbReference type="Proteomes" id="UP000747542">
    <property type="component" value="Unassembled WGS sequence"/>
</dbReference>
<dbReference type="PROSITE" id="PS51082">
    <property type="entry name" value="WH2"/>
    <property type="match status" value="1"/>
</dbReference>
<keyword evidence="11" id="KW-1185">Reference proteome</keyword>
<dbReference type="PROSITE" id="PS50108">
    <property type="entry name" value="CRIB"/>
    <property type="match status" value="1"/>
</dbReference>
<sequence length="639" mass="70856">MNRENKPPGVTYRHPGKNHRPSGENRPSSVPAHRYANALTNDENETVFRLLGPRCQSQATGVVQVFGTEPPYHNSWHQMFAGVATFTKDNERKSFYIQVYDIMEKKKRLEQEIYKDFEYHTSVSFFHQFEGEDRMIGLNFCDEGDAQGFDNAIKTLINNRKRRREERRREIMQQQQTKLSAGMRPQQQQQQQQHHHHQQQQHEQKHHNITAPAPHKDKKKRKVKVAKRDKKKFSKGMIGTPYDFQHVSHAGINNDNTCTVSNVSEDKELLNLFSVVGLDQTKLADDNTRKFVYDFIDKHGGIEEAKAADRRYSTKRTMSHNLGNRIASAPTPPPPRVTASTGSINPPHSRVTASTGSINPPPPPRALPPVPPERLSFIHPSPPVNRHYQADRYVVDDGPLPPPPKSLGLPPPPPPSRTLPSPPSPSSKSNIRAPSPPPPTTKYGLSSSALSSYTIPPPPPSMSKGNIPAPSPPPPPSMSKGNIPAPPPPPPPSMSRGNIPTPPPPPPPPPSGRGPPEPPPPKGGVLGGPRPAVDPHAALLEHIRKGSGTLKKAEQSSPPPPSTDSRTQLLEDIKSRAFKLHKVEVEEVEMSEEESLGLEGIALDLHRALKERAQFIQPGDDEEDSSDDDEDDEWDDDGF</sequence>
<feature type="domain" description="WH2" evidence="9">
    <location>
        <begin position="535"/>
        <end position="553"/>
    </location>
</feature>
<dbReference type="InterPro" id="IPR036936">
    <property type="entry name" value="CRIB_dom_sf"/>
</dbReference>
<evidence type="ECO:0000313" key="11">
    <source>
        <dbReference type="Proteomes" id="UP000747542"/>
    </source>
</evidence>
<dbReference type="SUPFAM" id="SSF50729">
    <property type="entry name" value="PH domain-like"/>
    <property type="match status" value="1"/>
</dbReference>
<dbReference type="SMART" id="SM00246">
    <property type="entry name" value="WH2"/>
    <property type="match status" value="2"/>
</dbReference>
<evidence type="ECO:0000259" key="7">
    <source>
        <dbReference type="PROSITE" id="PS50108"/>
    </source>
</evidence>
<feature type="domain" description="CRIB" evidence="7">
    <location>
        <begin position="238"/>
        <end position="251"/>
    </location>
</feature>
<keyword evidence="2" id="KW-0597">Phosphoprotein</keyword>
<dbReference type="Gene3D" id="2.30.29.30">
    <property type="entry name" value="Pleckstrin-homology domain (PH domain)/Phosphotyrosine-binding domain (PTB)"/>
    <property type="match status" value="1"/>
</dbReference>
<protein>
    <submittedName>
        <fullName evidence="10">Wiskott-Aldrich syndrome protein-like 1</fullName>
    </submittedName>
</protein>
<feature type="region of interest" description="Disordered" evidence="6">
    <location>
        <begin position="160"/>
        <end position="230"/>
    </location>
</feature>
<feature type="region of interest" description="Disordered" evidence="6">
    <location>
        <begin position="1"/>
        <end position="31"/>
    </location>
</feature>
<proteinExistence type="predicted"/>
<evidence type="ECO:0000256" key="2">
    <source>
        <dbReference type="ARBA" id="ARBA00022553"/>
    </source>
</evidence>
<dbReference type="CDD" id="cd01205">
    <property type="entry name" value="EVH1_WASP-like"/>
    <property type="match status" value="1"/>
</dbReference>
<evidence type="ECO:0000256" key="3">
    <source>
        <dbReference type="ARBA" id="ARBA00022581"/>
    </source>
</evidence>
<feature type="compositionally biased region" description="Basic residues" evidence="6">
    <location>
        <begin position="193"/>
        <end position="208"/>
    </location>
</feature>
<dbReference type="Pfam" id="PF00568">
    <property type="entry name" value="WH1"/>
    <property type="match status" value="1"/>
</dbReference>
<feature type="compositionally biased region" description="Acidic residues" evidence="6">
    <location>
        <begin position="619"/>
        <end position="639"/>
    </location>
</feature>
<dbReference type="SMART" id="SM00285">
    <property type="entry name" value="PBD"/>
    <property type="match status" value="1"/>
</dbReference>
<dbReference type="InterPro" id="IPR000697">
    <property type="entry name" value="WH1/EVH1_dom"/>
</dbReference>
<dbReference type="PROSITE" id="PS50229">
    <property type="entry name" value="WH1"/>
    <property type="match status" value="1"/>
</dbReference>
<dbReference type="PANTHER" id="PTHR13037">
    <property type="entry name" value="FORMIN"/>
    <property type="match status" value="1"/>
</dbReference>
<dbReference type="InterPro" id="IPR011993">
    <property type="entry name" value="PH-like_dom_sf"/>
</dbReference>
<evidence type="ECO:0000259" key="8">
    <source>
        <dbReference type="PROSITE" id="PS50229"/>
    </source>
</evidence>
<evidence type="ECO:0000256" key="6">
    <source>
        <dbReference type="SAM" id="MobiDB-lite"/>
    </source>
</evidence>
<feature type="compositionally biased region" description="Polar residues" evidence="6">
    <location>
        <begin position="443"/>
        <end position="454"/>
    </location>
</feature>
<feature type="compositionally biased region" description="Pro residues" evidence="6">
    <location>
        <begin position="359"/>
        <end position="372"/>
    </location>
</feature>
<keyword evidence="3" id="KW-0945">Host-virus interaction</keyword>
<feature type="region of interest" description="Disordered" evidence="6">
    <location>
        <begin position="612"/>
        <end position="639"/>
    </location>
</feature>
<feature type="compositionally biased region" description="Polar residues" evidence="6">
    <location>
        <begin position="338"/>
        <end position="358"/>
    </location>
</feature>
<dbReference type="GO" id="GO:0005634">
    <property type="term" value="C:nucleus"/>
    <property type="evidence" value="ECO:0007669"/>
    <property type="project" value="UniProtKB-SubCell"/>
</dbReference>
<keyword evidence="4" id="KW-0677">Repeat</keyword>
<dbReference type="Pfam" id="PF02205">
    <property type="entry name" value="WH2"/>
    <property type="match status" value="1"/>
</dbReference>